<evidence type="ECO:0000313" key="2">
    <source>
        <dbReference type="EMBL" id="EFN57845.1"/>
    </source>
</evidence>
<dbReference type="EMBL" id="GL433839">
    <property type="protein sequence ID" value="EFN57845.1"/>
    <property type="molecule type" value="Genomic_DNA"/>
</dbReference>
<dbReference type="RefSeq" id="XP_005849947.1">
    <property type="nucleotide sequence ID" value="XM_005849885.1"/>
</dbReference>
<evidence type="ECO:0000313" key="3">
    <source>
        <dbReference type="Proteomes" id="UP000008141"/>
    </source>
</evidence>
<dbReference type="Proteomes" id="UP000008141">
    <property type="component" value="Unassembled WGS sequence"/>
</dbReference>
<evidence type="ECO:0000256" key="1">
    <source>
        <dbReference type="SAM" id="MobiDB-lite"/>
    </source>
</evidence>
<feature type="compositionally biased region" description="Pro residues" evidence="1">
    <location>
        <begin position="110"/>
        <end position="124"/>
    </location>
</feature>
<reference evidence="2 3" key="1">
    <citation type="journal article" date="2010" name="Plant Cell">
        <title>The Chlorella variabilis NC64A genome reveals adaptation to photosymbiosis, coevolution with viruses, and cryptic sex.</title>
        <authorList>
            <person name="Blanc G."/>
            <person name="Duncan G."/>
            <person name="Agarkova I."/>
            <person name="Borodovsky M."/>
            <person name="Gurnon J."/>
            <person name="Kuo A."/>
            <person name="Lindquist E."/>
            <person name="Lucas S."/>
            <person name="Pangilinan J."/>
            <person name="Polle J."/>
            <person name="Salamov A."/>
            <person name="Terry A."/>
            <person name="Yamada T."/>
            <person name="Dunigan D.D."/>
            <person name="Grigoriev I.V."/>
            <person name="Claverie J.M."/>
            <person name="Van Etten J.L."/>
        </authorList>
    </citation>
    <scope>NUCLEOTIDE SEQUENCE [LARGE SCALE GENOMIC DNA]</scope>
    <source>
        <strain evidence="2 3">NC64A</strain>
    </source>
</reference>
<organism evidence="3">
    <name type="scientific">Chlorella variabilis</name>
    <name type="common">Green alga</name>
    <dbReference type="NCBI Taxonomy" id="554065"/>
    <lineage>
        <taxon>Eukaryota</taxon>
        <taxon>Viridiplantae</taxon>
        <taxon>Chlorophyta</taxon>
        <taxon>core chlorophytes</taxon>
        <taxon>Trebouxiophyceae</taxon>
        <taxon>Chlorellales</taxon>
        <taxon>Chlorellaceae</taxon>
        <taxon>Chlorella clade</taxon>
        <taxon>Chlorella</taxon>
    </lineage>
</organism>
<gene>
    <name evidence="2" type="ORF">CHLNCDRAFT_143299</name>
</gene>
<feature type="compositionally biased region" description="Basic and acidic residues" evidence="1">
    <location>
        <begin position="381"/>
        <end position="395"/>
    </location>
</feature>
<dbReference type="KEGG" id="cvr:CHLNCDRAFT_143299"/>
<sequence>MADASEQRGTAFEADGQQGGLQAWLAQQLGAAEHLDRCTPGPGVRTPPAVAWPPTAGSAAFAPPTASPCLLLAGHPGASAQPHPLLSAAVAALMPLAMGGACSAGGESPLPSPPSPGLPSPGPWPALTDDSRHSLQLQAPAGQALMQPPQPDGGDGLLTETGPLLPLLAAAAAAGAAADQAPAWQPASRPAAAAAGASTAGHGPRHAAGPATGGRQEVGQLPFRPHATPSIRAAMAARLPSGLAIHYNGRQAFLGRLSRHTAAVAADLVLTWQRCCLTEKVAQKAAARQLNLPEAGYEQDEALMRQLRAVSTAEQMKQLMQAILPQDQPQAPAQRPQRRARRQPAQPQPQPHPGQQKPSPPALAPPQRQEPADAAATPPRGDSRRKQRAPERSRAPSDAFNLAPARMVAAPPVAAPARPAAEAEGHDEADALHQPTAKRPKTRMPDAAAAPPAADRPPAE</sequence>
<feature type="compositionally biased region" description="Low complexity" evidence="1">
    <location>
        <begin position="324"/>
        <end position="335"/>
    </location>
</feature>
<feature type="region of interest" description="Disordered" evidence="1">
    <location>
        <begin position="181"/>
        <end position="223"/>
    </location>
</feature>
<feature type="region of interest" description="Disordered" evidence="1">
    <location>
        <begin position="324"/>
        <end position="460"/>
    </location>
</feature>
<name>E1Z9W9_CHLVA</name>
<feature type="compositionally biased region" description="Low complexity" evidence="1">
    <location>
        <begin position="403"/>
        <end position="420"/>
    </location>
</feature>
<protein>
    <submittedName>
        <fullName evidence="2">Uncharacterized protein</fullName>
    </submittedName>
</protein>
<feature type="compositionally biased region" description="Pro residues" evidence="1">
    <location>
        <begin position="346"/>
        <end position="364"/>
    </location>
</feature>
<dbReference type="OrthoDB" id="515571at2759"/>
<dbReference type="InParanoid" id="E1Z9W9"/>
<feature type="compositionally biased region" description="Basic and acidic residues" evidence="1">
    <location>
        <begin position="421"/>
        <end position="431"/>
    </location>
</feature>
<feature type="region of interest" description="Disordered" evidence="1">
    <location>
        <begin position="103"/>
        <end position="130"/>
    </location>
</feature>
<dbReference type="GeneID" id="17356987"/>
<keyword evidence="3" id="KW-1185">Reference proteome</keyword>
<proteinExistence type="predicted"/>
<feature type="compositionally biased region" description="Low complexity" evidence="1">
    <location>
        <begin position="181"/>
        <end position="215"/>
    </location>
</feature>
<accession>E1Z9W9</accession>
<feature type="region of interest" description="Disordered" evidence="1">
    <location>
        <begin position="36"/>
        <end position="59"/>
    </location>
</feature>
<dbReference type="AlphaFoldDB" id="E1Z9W9"/>